<organism evidence="2 3">
    <name type="scientific">Amphibalanus amphitrite</name>
    <name type="common">Striped barnacle</name>
    <name type="synonym">Balanus amphitrite</name>
    <dbReference type="NCBI Taxonomy" id="1232801"/>
    <lineage>
        <taxon>Eukaryota</taxon>
        <taxon>Metazoa</taxon>
        <taxon>Ecdysozoa</taxon>
        <taxon>Arthropoda</taxon>
        <taxon>Crustacea</taxon>
        <taxon>Multicrustacea</taxon>
        <taxon>Cirripedia</taxon>
        <taxon>Thoracica</taxon>
        <taxon>Thoracicalcarea</taxon>
        <taxon>Balanomorpha</taxon>
        <taxon>Balanoidea</taxon>
        <taxon>Balanidae</taxon>
        <taxon>Amphibalaninae</taxon>
        <taxon>Amphibalanus</taxon>
    </lineage>
</organism>
<dbReference type="PANTHER" id="PTHR22708:SF0">
    <property type="entry name" value="LEUCINE-RICH REPEAT-CONTAINING PROTEIN 56"/>
    <property type="match status" value="1"/>
</dbReference>
<name>A0A6A4VRD6_AMPAM</name>
<reference evidence="2 3" key="1">
    <citation type="submission" date="2019-07" db="EMBL/GenBank/DDBJ databases">
        <title>Draft genome assembly of a fouling barnacle, Amphibalanus amphitrite (Darwin, 1854): The first reference genome for Thecostraca.</title>
        <authorList>
            <person name="Kim W."/>
        </authorList>
    </citation>
    <scope>NUCLEOTIDE SEQUENCE [LARGE SCALE GENOMIC DNA]</scope>
    <source>
        <strain evidence="2">SNU_AA5</strain>
        <tissue evidence="2">Soma without cirri and trophi</tissue>
    </source>
</reference>
<dbReference type="EMBL" id="VIIS01001714">
    <property type="protein sequence ID" value="KAF0293970.1"/>
    <property type="molecule type" value="Genomic_DNA"/>
</dbReference>
<dbReference type="OrthoDB" id="433501at2759"/>
<dbReference type="Proteomes" id="UP000440578">
    <property type="component" value="Unassembled WGS sequence"/>
</dbReference>
<dbReference type="InterPro" id="IPR040091">
    <property type="entry name" value="LRRC56"/>
</dbReference>
<accession>A0A6A4VRD6</accession>
<evidence type="ECO:0000313" key="2">
    <source>
        <dbReference type="EMBL" id="KAF0293970.1"/>
    </source>
</evidence>
<evidence type="ECO:0000256" key="1">
    <source>
        <dbReference type="SAM" id="MobiDB-lite"/>
    </source>
</evidence>
<evidence type="ECO:0000313" key="3">
    <source>
        <dbReference type="Proteomes" id="UP000440578"/>
    </source>
</evidence>
<gene>
    <name evidence="2" type="primary">LRRC56_0</name>
    <name evidence="2" type="ORF">FJT64_008357</name>
</gene>
<feature type="region of interest" description="Disordered" evidence="1">
    <location>
        <begin position="44"/>
        <end position="69"/>
    </location>
</feature>
<comment type="caution">
    <text evidence="2">The sequence shown here is derived from an EMBL/GenBank/DDBJ whole genome shotgun (WGS) entry which is preliminary data.</text>
</comment>
<dbReference type="SUPFAM" id="SSF52047">
    <property type="entry name" value="RNI-like"/>
    <property type="match status" value="1"/>
</dbReference>
<protein>
    <submittedName>
        <fullName evidence="2">Leucine-rich repeat-containing protein 56</fullName>
    </submittedName>
</protein>
<keyword evidence="3" id="KW-1185">Reference proteome</keyword>
<dbReference type="AlphaFoldDB" id="A0A6A4VRD6"/>
<dbReference type="InterPro" id="IPR032675">
    <property type="entry name" value="LRR_dom_sf"/>
</dbReference>
<dbReference type="PANTHER" id="PTHR22708">
    <property type="entry name" value="LEUCINE-RICH REPEAT-CONTAINING PROTEIN 56"/>
    <property type="match status" value="1"/>
</dbReference>
<dbReference type="Gene3D" id="3.80.10.10">
    <property type="entry name" value="Ribonuclease Inhibitor"/>
    <property type="match status" value="1"/>
</dbReference>
<sequence>MGRLPGARQIAGVHLVEGDSTRVEVCAQGPSLLYPKLRQRSLLAPHDDAPPMKPPQPRPGDDEPAPLPHVRVTATTDSAELRSQLAVRDLTAVRAVSVSAEPEAAAALSWTLQQLPRLEQLRLQRAPLPGGLRAFGSGLFQLRVLWLVGCALETLDGVCALPRLQELYVARNRLTDVSICSCLDQLQVPDHDGMGRMADVR</sequence>
<proteinExistence type="predicted"/>